<accession>B2IBG9</accession>
<evidence type="ECO:0000256" key="1">
    <source>
        <dbReference type="ARBA" id="ARBA00006739"/>
    </source>
</evidence>
<dbReference type="PANTHER" id="PTHR43179">
    <property type="entry name" value="RHAMNOSYLTRANSFERASE WBBL"/>
    <property type="match status" value="1"/>
</dbReference>
<keyword evidence="3 5" id="KW-0808">Transferase</keyword>
<evidence type="ECO:0000259" key="4">
    <source>
        <dbReference type="Pfam" id="PF00535"/>
    </source>
</evidence>
<dbReference type="InterPro" id="IPR001173">
    <property type="entry name" value="Glyco_trans_2-like"/>
</dbReference>
<proteinExistence type="inferred from homology"/>
<evidence type="ECO:0000256" key="2">
    <source>
        <dbReference type="ARBA" id="ARBA00022676"/>
    </source>
</evidence>
<protein>
    <submittedName>
        <fullName evidence="5">Glycosyl transferase family 2</fullName>
    </submittedName>
</protein>
<evidence type="ECO:0000256" key="3">
    <source>
        <dbReference type="ARBA" id="ARBA00022679"/>
    </source>
</evidence>
<dbReference type="OrthoDB" id="9771846at2"/>
<dbReference type="GO" id="GO:0016757">
    <property type="term" value="F:glycosyltransferase activity"/>
    <property type="evidence" value="ECO:0007669"/>
    <property type="project" value="UniProtKB-KW"/>
</dbReference>
<dbReference type="SUPFAM" id="SSF53448">
    <property type="entry name" value="Nucleotide-diphospho-sugar transferases"/>
    <property type="match status" value="1"/>
</dbReference>
<name>B2IBG9_BEII9</name>
<dbReference type="RefSeq" id="WP_012385944.1">
    <property type="nucleotide sequence ID" value="NC_010581.1"/>
</dbReference>
<evidence type="ECO:0000313" key="5">
    <source>
        <dbReference type="EMBL" id="ACB96595.1"/>
    </source>
</evidence>
<organism evidence="5 6">
    <name type="scientific">Beijerinckia indica subsp. indica (strain ATCC 9039 / DSM 1715 / NCIMB 8712)</name>
    <dbReference type="NCBI Taxonomy" id="395963"/>
    <lineage>
        <taxon>Bacteria</taxon>
        <taxon>Pseudomonadati</taxon>
        <taxon>Pseudomonadota</taxon>
        <taxon>Alphaproteobacteria</taxon>
        <taxon>Hyphomicrobiales</taxon>
        <taxon>Beijerinckiaceae</taxon>
        <taxon>Beijerinckia</taxon>
    </lineage>
</organism>
<gene>
    <name evidence="5" type="ordered locus">Bind_3033</name>
</gene>
<dbReference type="Proteomes" id="UP000001695">
    <property type="component" value="Chromosome"/>
</dbReference>
<dbReference type="eggNOG" id="COG1216">
    <property type="taxonomic scope" value="Bacteria"/>
</dbReference>
<dbReference type="CAZy" id="GT2">
    <property type="family name" value="Glycosyltransferase Family 2"/>
</dbReference>
<sequence length="308" mass="34575">MDVAVILINWNGWRDTLRCLQSLERSQLTSWHAIIVDNASTDDSLDHLHNLGERVEVIASPKNLGWTGGCNLGIKRAIELDSEYVFLLNNDALVDENTLSILISEASKLGDRAAVSCVVRFSPSGDYQFFGSSTISRSGQPFWYSDKHNKSALNNKLIPTDFLFGAGMLVPTKVFQHVGLFDDRFFLYVDETEWSVRAREKGISLFVVRDAVIHHLGSASTGGNGSPLQTYFMIRNSLLFSRLHGTFSQQIVLFLMTVRDTARSCLKKGVDDNSRRAARLLGMFDFIRCKFGDCPDVIRRLQAKQSSR</sequence>
<keyword evidence="2" id="KW-0328">Glycosyltransferase</keyword>
<dbReference type="HOGENOM" id="CLU_023845_4_1_5"/>
<reference evidence="6" key="1">
    <citation type="submission" date="2008-03" db="EMBL/GenBank/DDBJ databases">
        <title>Complete sequence of chromosome of Beijerinckia indica subsp. indica ATCC 9039.</title>
        <authorList>
            <consortium name="US DOE Joint Genome Institute"/>
            <person name="Copeland A."/>
            <person name="Lucas S."/>
            <person name="Lapidus A."/>
            <person name="Glavina del Rio T."/>
            <person name="Dalin E."/>
            <person name="Tice H."/>
            <person name="Bruce D."/>
            <person name="Goodwin L."/>
            <person name="Pitluck S."/>
            <person name="LaButti K."/>
            <person name="Schmutz J."/>
            <person name="Larimer F."/>
            <person name="Land M."/>
            <person name="Hauser L."/>
            <person name="Kyrpides N."/>
            <person name="Mikhailova N."/>
            <person name="Dunfield P.F."/>
            <person name="Dedysh S.N."/>
            <person name="Liesack W."/>
            <person name="Saw J.H."/>
            <person name="Alam M."/>
            <person name="Chen Y."/>
            <person name="Murrell J.C."/>
            <person name="Richardson P."/>
        </authorList>
    </citation>
    <scope>NUCLEOTIDE SEQUENCE [LARGE SCALE GENOMIC DNA]</scope>
    <source>
        <strain evidence="6">ATCC 9039 / DSM 1715 / NCIMB 8712</strain>
    </source>
</reference>
<dbReference type="CDD" id="cd04186">
    <property type="entry name" value="GT_2_like_c"/>
    <property type="match status" value="1"/>
</dbReference>
<comment type="similarity">
    <text evidence="1">Belongs to the glycosyltransferase 2 family.</text>
</comment>
<dbReference type="AlphaFoldDB" id="B2IBG9"/>
<dbReference type="KEGG" id="bid:Bind_3033"/>
<keyword evidence="6" id="KW-1185">Reference proteome</keyword>
<dbReference type="InterPro" id="IPR029044">
    <property type="entry name" value="Nucleotide-diphossugar_trans"/>
</dbReference>
<feature type="domain" description="Glycosyltransferase 2-like" evidence="4">
    <location>
        <begin position="5"/>
        <end position="178"/>
    </location>
</feature>
<dbReference type="PANTHER" id="PTHR43179:SF12">
    <property type="entry name" value="GALACTOFURANOSYLTRANSFERASE GLFT2"/>
    <property type="match status" value="1"/>
</dbReference>
<dbReference type="Pfam" id="PF00535">
    <property type="entry name" value="Glycos_transf_2"/>
    <property type="match status" value="1"/>
</dbReference>
<reference evidence="5 6" key="2">
    <citation type="journal article" date="2010" name="J. Bacteriol.">
        <title>Complete genome sequence of Beijerinckia indica subsp. indica.</title>
        <authorList>
            <person name="Tamas I."/>
            <person name="Dedysh S.N."/>
            <person name="Liesack W."/>
            <person name="Stott M.B."/>
            <person name="Alam M."/>
            <person name="Murrell J.C."/>
            <person name="Dunfield P.F."/>
        </authorList>
    </citation>
    <scope>NUCLEOTIDE SEQUENCE [LARGE SCALE GENOMIC DNA]</scope>
    <source>
        <strain evidence="6">ATCC 9039 / DSM 1715 / NCIMB 8712</strain>
    </source>
</reference>
<dbReference type="Gene3D" id="3.90.550.10">
    <property type="entry name" value="Spore Coat Polysaccharide Biosynthesis Protein SpsA, Chain A"/>
    <property type="match status" value="1"/>
</dbReference>
<dbReference type="STRING" id="395963.Bind_3033"/>
<dbReference type="EMBL" id="CP001016">
    <property type="protein sequence ID" value="ACB96595.1"/>
    <property type="molecule type" value="Genomic_DNA"/>
</dbReference>
<evidence type="ECO:0000313" key="6">
    <source>
        <dbReference type="Proteomes" id="UP000001695"/>
    </source>
</evidence>